<comment type="caution">
    <text evidence="2">The sequence shown here is derived from an EMBL/GenBank/DDBJ whole genome shotgun (WGS) entry which is preliminary data.</text>
</comment>
<dbReference type="InterPro" id="IPR004045">
    <property type="entry name" value="Glutathione_S-Trfase_N"/>
</dbReference>
<dbReference type="STRING" id="1890683.A0A427XPN0"/>
<keyword evidence="3" id="KW-1185">Reference proteome</keyword>
<dbReference type="Proteomes" id="UP000279259">
    <property type="component" value="Unassembled WGS sequence"/>
</dbReference>
<dbReference type="Gene3D" id="3.40.30.10">
    <property type="entry name" value="Glutaredoxin"/>
    <property type="match status" value="1"/>
</dbReference>
<gene>
    <name evidence="2" type="ORF">EHS25_006968</name>
</gene>
<proteinExistence type="predicted"/>
<reference evidence="2 3" key="1">
    <citation type="submission" date="2018-11" db="EMBL/GenBank/DDBJ databases">
        <title>Genome sequence of Saitozyma podzolica DSM 27192.</title>
        <authorList>
            <person name="Aliyu H."/>
            <person name="Gorte O."/>
            <person name="Ochsenreither K."/>
        </authorList>
    </citation>
    <scope>NUCLEOTIDE SEQUENCE [LARGE SCALE GENOMIC DNA]</scope>
    <source>
        <strain evidence="2 3">DSM 27192</strain>
    </source>
</reference>
<dbReference type="SUPFAM" id="SSF47616">
    <property type="entry name" value="GST C-terminal domain-like"/>
    <property type="match status" value="1"/>
</dbReference>
<dbReference type="AlphaFoldDB" id="A0A427XPN0"/>
<organism evidence="2 3">
    <name type="scientific">Saitozyma podzolica</name>
    <dbReference type="NCBI Taxonomy" id="1890683"/>
    <lineage>
        <taxon>Eukaryota</taxon>
        <taxon>Fungi</taxon>
        <taxon>Dikarya</taxon>
        <taxon>Basidiomycota</taxon>
        <taxon>Agaricomycotina</taxon>
        <taxon>Tremellomycetes</taxon>
        <taxon>Tremellales</taxon>
        <taxon>Trimorphomycetaceae</taxon>
        <taxon>Saitozyma</taxon>
    </lineage>
</organism>
<evidence type="ECO:0000313" key="2">
    <source>
        <dbReference type="EMBL" id="RSH80799.1"/>
    </source>
</evidence>
<evidence type="ECO:0000259" key="1">
    <source>
        <dbReference type="PROSITE" id="PS50404"/>
    </source>
</evidence>
<protein>
    <recommendedName>
        <fullName evidence="1">GST N-terminal domain-containing protein</fullName>
    </recommendedName>
</protein>
<dbReference type="Pfam" id="PF02798">
    <property type="entry name" value="GST_N"/>
    <property type="match status" value="1"/>
</dbReference>
<dbReference type="OrthoDB" id="412788at2759"/>
<feature type="domain" description="GST N-terminal" evidence="1">
    <location>
        <begin position="6"/>
        <end position="90"/>
    </location>
</feature>
<dbReference type="PROSITE" id="PS50404">
    <property type="entry name" value="GST_NTER"/>
    <property type="match status" value="1"/>
</dbReference>
<dbReference type="InterPro" id="IPR036282">
    <property type="entry name" value="Glutathione-S-Trfase_C_sf"/>
</dbReference>
<dbReference type="InterPro" id="IPR036249">
    <property type="entry name" value="Thioredoxin-like_sf"/>
</dbReference>
<name>A0A427XPN0_9TREE</name>
<sequence>MTVSMPHIKLYEHWESTWANVPKLAQFELGYKKENVEWISIELLKGGNFDPKFLKVNPNGTLPALQVDGRNFVDSITSTRELIRLAPLPCPASGTFDVGLIEKVHEVGNIQGLSIDEAEHKEKSSGLLGDFFAERQVALENLIQMAPTEYQEFLTQKRAENQQMFDFYCGSPDSTTREAHYNQCRSAWNAVGALIRGPITDALKNTKGPFAAGEHPGEADFHVVTWLARTISNAGVSPNSPSSVAILKLKDRTGGDSYDPVIAKYWDAWIVRPSFKESNVD</sequence>
<dbReference type="SUPFAM" id="SSF52833">
    <property type="entry name" value="Thioredoxin-like"/>
    <property type="match status" value="1"/>
</dbReference>
<accession>A0A427XPN0</accession>
<dbReference type="EMBL" id="RSCD01000032">
    <property type="protein sequence ID" value="RSH80799.1"/>
    <property type="molecule type" value="Genomic_DNA"/>
</dbReference>
<evidence type="ECO:0000313" key="3">
    <source>
        <dbReference type="Proteomes" id="UP000279259"/>
    </source>
</evidence>